<dbReference type="RefSeq" id="XP_031866756.1">
    <property type="nucleotide sequence ID" value="XM_032017325.1"/>
</dbReference>
<gene>
    <name evidence="3" type="ORF">BP5553_08702</name>
</gene>
<dbReference type="AlphaFoldDB" id="A0A370TEZ5"/>
<protein>
    <recommendedName>
        <fullName evidence="2">DUF7918 domain-containing protein</fullName>
    </recommendedName>
</protein>
<dbReference type="PANTHER" id="PTHR36223">
    <property type="entry name" value="BETA-LACTAMASE-TYPE TRANSPEPTIDASE FOLD DOMAIN CONTAINING PROTEIN"/>
    <property type="match status" value="1"/>
</dbReference>
<dbReference type="OrthoDB" id="3364132at2759"/>
<evidence type="ECO:0000313" key="3">
    <source>
        <dbReference type="EMBL" id="RDL33263.1"/>
    </source>
</evidence>
<dbReference type="EMBL" id="NPIC01000009">
    <property type="protein sequence ID" value="RDL33263.1"/>
    <property type="molecule type" value="Genomic_DNA"/>
</dbReference>
<feature type="region of interest" description="Disordered" evidence="1">
    <location>
        <begin position="277"/>
        <end position="298"/>
    </location>
</feature>
<name>A0A370TEZ5_9HELO</name>
<dbReference type="Pfam" id="PF25534">
    <property type="entry name" value="DUF7918"/>
    <property type="match status" value="1"/>
</dbReference>
<proteinExistence type="predicted"/>
<evidence type="ECO:0000259" key="2">
    <source>
        <dbReference type="Pfam" id="PF25534"/>
    </source>
</evidence>
<feature type="domain" description="DUF7918" evidence="2">
    <location>
        <begin position="9"/>
        <end position="237"/>
    </location>
</feature>
<dbReference type="InterPro" id="IPR057678">
    <property type="entry name" value="DUF7918"/>
</dbReference>
<sequence length="324" mass="36227">MAILEGAPGIRVTIVSQGKALKEYEDDDGFRRGEYDVPVERISTTYIECVSDEEFRIELEITPDYNPAGKHTHLSFSAYVDGMSVARWPTPKAPGVKYYIDAALTRLNKREISCRTLKFSQIRKVDDADSTRVKSDAKLAANLGEIIVYVHHATEKNSRDKESGGPGEFQAVDEISEKALKGKSISHSISFGAAKVIQQTPSRELVYPDGRHSPLGIFRFKYRSREALQQELIIARSPSPEAVASPINARDPNVASGRVSAQERLIQLKREIEQIKSEVKDEEEDGSPRGRKRRADNFEIESCGRAYKTSRHESGMLVVDLTDD</sequence>
<keyword evidence="4" id="KW-1185">Reference proteome</keyword>
<dbReference type="GeneID" id="43601551"/>
<comment type="caution">
    <text evidence="3">The sequence shown here is derived from an EMBL/GenBank/DDBJ whole genome shotgun (WGS) entry which is preliminary data.</text>
</comment>
<accession>A0A370TEZ5</accession>
<evidence type="ECO:0000256" key="1">
    <source>
        <dbReference type="SAM" id="MobiDB-lite"/>
    </source>
</evidence>
<organism evidence="3 4">
    <name type="scientific">Venustampulla echinocandica</name>
    <dbReference type="NCBI Taxonomy" id="2656787"/>
    <lineage>
        <taxon>Eukaryota</taxon>
        <taxon>Fungi</taxon>
        <taxon>Dikarya</taxon>
        <taxon>Ascomycota</taxon>
        <taxon>Pezizomycotina</taxon>
        <taxon>Leotiomycetes</taxon>
        <taxon>Helotiales</taxon>
        <taxon>Pleuroascaceae</taxon>
        <taxon>Venustampulla</taxon>
    </lineage>
</organism>
<dbReference type="Proteomes" id="UP000254866">
    <property type="component" value="Unassembled WGS sequence"/>
</dbReference>
<evidence type="ECO:0000313" key="4">
    <source>
        <dbReference type="Proteomes" id="UP000254866"/>
    </source>
</evidence>
<dbReference type="PANTHER" id="PTHR36223:SF1">
    <property type="entry name" value="TRANSCRIPTION ELONGATION FACTOR EAF N-TERMINAL DOMAIN-CONTAINING PROTEIN"/>
    <property type="match status" value="1"/>
</dbReference>
<reference evidence="3 4" key="1">
    <citation type="journal article" date="2018" name="IMA Fungus">
        <title>IMA Genome-F 9: Draft genome sequence of Annulohypoxylon stygium, Aspergillus mulundensis, Berkeleyomyces basicola (syn. Thielaviopsis basicola), Ceratocystis smalleyi, two Cercospora beticola strains, Coleophoma cylindrospora, Fusarium fracticaudum, Phialophora cf. hyalina, and Morchella septimelata.</title>
        <authorList>
            <person name="Wingfield B.D."/>
            <person name="Bills G.F."/>
            <person name="Dong Y."/>
            <person name="Huang W."/>
            <person name="Nel W.J."/>
            <person name="Swalarsk-Parry B.S."/>
            <person name="Vaghefi N."/>
            <person name="Wilken P.M."/>
            <person name="An Z."/>
            <person name="de Beer Z.W."/>
            <person name="De Vos L."/>
            <person name="Chen L."/>
            <person name="Duong T.A."/>
            <person name="Gao Y."/>
            <person name="Hammerbacher A."/>
            <person name="Kikkert J.R."/>
            <person name="Li Y."/>
            <person name="Li H."/>
            <person name="Li K."/>
            <person name="Li Q."/>
            <person name="Liu X."/>
            <person name="Ma X."/>
            <person name="Naidoo K."/>
            <person name="Pethybridge S.J."/>
            <person name="Sun J."/>
            <person name="Steenkamp E.T."/>
            <person name="van der Nest M.A."/>
            <person name="van Wyk S."/>
            <person name="Wingfield M.J."/>
            <person name="Xiong C."/>
            <person name="Yue Q."/>
            <person name="Zhang X."/>
        </authorList>
    </citation>
    <scope>NUCLEOTIDE SEQUENCE [LARGE SCALE GENOMIC DNA]</scope>
    <source>
        <strain evidence="3 4">BP 5553</strain>
    </source>
</reference>
<dbReference type="STRING" id="2656787.A0A370TEZ5"/>